<name>A0A9N9GCA1_9GLOM</name>
<dbReference type="AlphaFoldDB" id="A0A9N9GCA1"/>
<sequence>WDYMKKKGYKSSVPIPTPMLTNRHIELRKAWVQEHVNDNWNRTIFTDETAFDLYRNKVRRWHKIGDRPVRKLPKSRQKVMAWGGISRMGKTPLFCFSNIMDGPFYVRILQPEFNRQVQYN</sequence>
<keyword evidence="2" id="KW-1185">Reference proteome</keyword>
<protein>
    <submittedName>
        <fullName evidence="1">64_t:CDS:1</fullName>
    </submittedName>
</protein>
<reference evidence="1" key="1">
    <citation type="submission" date="2021-06" db="EMBL/GenBank/DDBJ databases">
        <authorList>
            <person name="Kallberg Y."/>
            <person name="Tangrot J."/>
            <person name="Rosling A."/>
        </authorList>
    </citation>
    <scope>NUCLEOTIDE SEQUENCE</scope>
    <source>
        <strain evidence="1">IA702</strain>
    </source>
</reference>
<dbReference type="EMBL" id="CAJVPJ010001675">
    <property type="protein sequence ID" value="CAG8600014.1"/>
    <property type="molecule type" value="Genomic_DNA"/>
</dbReference>
<dbReference type="GO" id="GO:0003676">
    <property type="term" value="F:nucleic acid binding"/>
    <property type="evidence" value="ECO:0007669"/>
    <property type="project" value="InterPro"/>
</dbReference>
<feature type="non-terminal residue" evidence="1">
    <location>
        <position position="1"/>
    </location>
</feature>
<evidence type="ECO:0000313" key="2">
    <source>
        <dbReference type="Proteomes" id="UP000789572"/>
    </source>
</evidence>
<accession>A0A9N9GCA1</accession>
<dbReference type="Gene3D" id="3.30.420.10">
    <property type="entry name" value="Ribonuclease H-like superfamily/Ribonuclease H"/>
    <property type="match status" value="1"/>
</dbReference>
<dbReference type="InterPro" id="IPR036397">
    <property type="entry name" value="RNaseH_sf"/>
</dbReference>
<dbReference type="OrthoDB" id="2445920at2759"/>
<dbReference type="Proteomes" id="UP000789572">
    <property type="component" value="Unassembled WGS sequence"/>
</dbReference>
<gene>
    <name evidence="1" type="ORF">POCULU_LOCUS7413</name>
</gene>
<evidence type="ECO:0000313" key="1">
    <source>
        <dbReference type="EMBL" id="CAG8600014.1"/>
    </source>
</evidence>
<organism evidence="1 2">
    <name type="scientific">Paraglomus occultum</name>
    <dbReference type="NCBI Taxonomy" id="144539"/>
    <lineage>
        <taxon>Eukaryota</taxon>
        <taxon>Fungi</taxon>
        <taxon>Fungi incertae sedis</taxon>
        <taxon>Mucoromycota</taxon>
        <taxon>Glomeromycotina</taxon>
        <taxon>Glomeromycetes</taxon>
        <taxon>Paraglomerales</taxon>
        <taxon>Paraglomeraceae</taxon>
        <taxon>Paraglomus</taxon>
    </lineage>
</organism>
<comment type="caution">
    <text evidence="1">The sequence shown here is derived from an EMBL/GenBank/DDBJ whole genome shotgun (WGS) entry which is preliminary data.</text>
</comment>
<proteinExistence type="predicted"/>